<dbReference type="InterPro" id="IPR013431">
    <property type="entry name" value="Delta_60_rpt"/>
</dbReference>
<evidence type="ECO:0000313" key="2">
    <source>
        <dbReference type="EMBL" id="PRY33339.1"/>
    </source>
</evidence>
<evidence type="ECO:0000313" key="3">
    <source>
        <dbReference type="Proteomes" id="UP000239209"/>
    </source>
</evidence>
<sequence>MRRLSAILALTCLLVPLAPAPAGATVRDSAASTPAFNSTVWSLAFRGDVIYAGGSFTEVTFRGRTYVRKRLAAFSARTGAVLAWNPTANGTVRSLAVTRTGRPAVYAVGDFDEIGGVRRDAVARLDAVTGRVAPFSHRVSGTASTLAVGAGRIYIGGSFGAVDGVTRRNLAAFSHRTGALDRGFRAATDGRVRALAATRTRLYAGGDFHRVGGTAQARLAAVTTAAGVPVRAFRPKAPAFVMDIAVSPTGISTSTGGPGGRAVGYTPAGAIRWTHLFDGDVHNLAVLRGITYVGGHFDRACRTTSTIAQLGCPAGYAPRVKLAALDTHGRLTAWNPRANGTWGVQVVTADPARARIAAGGAFTAVGGRTRSRLALFTTP</sequence>
<dbReference type="AlphaFoldDB" id="A0A2T0SIV3"/>
<reference evidence="2 3" key="1">
    <citation type="submission" date="2018-03" db="EMBL/GenBank/DDBJ databases">
        <title>Genomic Encyclopedia of Archaeal and Bacterial Type Strains, Phase II (KMG-II): from individual species to whole genera.</title>
        <authorList>
            <person name="Goeker M."/>
        </authorList>
    </citation>
    <scope>NUCLEOTIDE SEQUENCE [LARGE SCALE GENOMIC DNA]</scope>
    <source>
        <strain evidence="2 3">DSM 45348</strain>
    </source>
</reference>
<comment type="caution">
    <text evidence="2">The sequence shown here is derived from an EMBL/GenBank/DDBJ whole genome shotgun (WGS) entry which is preliminary data.</text>
</comment>
<dbReference type="SUPFAM" id="SSF50998">
    <property type="entry name" value="Quinoprotein alcohol dehydrogenase-like"/>
    <property type="match status" value="1"/>
</dbReference>
<keyword evidence="1" id="KW-0732">Signal</keyword>
<dbReference type="OrthoDB" id="5506986at2"/>
<accession>A0A2T0SIV3</accession>
<name>A0A2T0SIV3_9ACTN</name>
<dbReference type="Proteomes" id="UP000239209">
    <property type="component" value="Unassembled WGS sequence"/>
</dbReference>
<proteinExistence type="predicted"/>
<dbReference type="InterPro" id="IPR011047">
    <property type="entry name" value="Quinoprotein_ADH-like_sf"/>
</dbReference>
<evidence type="ECO:0000256" key="1">
    <source>
        <dbReference type="SAM" id="SignalP"/>
    </source>
</evidence>
<keyword evidence="3" id="KW-1185">Reference proteome</keyword>
<feature type="signal peptide" evidence="1">
    <location>
        <begin position="1"/>
        <end position="24"/>
    </location>
</feature>
<dbReference type="EMBL" id="PVZG01000001">
    <property type="protein sequence ID" value="PRY33339.1"/>
    <property type="molecule type" value="Genomic_DNA"/>
</dbReference>
<dbReference type="RefSeq" id="WP_106124643.1">
    <property type="nucleotide sequence ID" value="NZ_PVZG01000001.1"/>
</dbReference>
<dbReference type="Pfam" id="PF17164">
    <property type="entry name" value="DUF5122"/>
    <property type="match status" value="1"/>
</dbReference>
<feature type="chain" id="PRO_5015444301" evidence="1">
    <location>
        <begin position="25"/>
        <end position="379"/>
    </location>
</feature>
<gene>
    <name evidence="2" type="ORF">CLV70_101501</name>
</gene>
<organism evidence="2 3">
    <name type="scientific">Pseudosporangium ferrugineum</name>
    <dbReference type="NCBI Taxonomy" id="439699"/>
    <lineage>
        <taxon>Bacteria</taxon>
        <taxon>Bacillati</taxon>
        <taxon>Actinomycetota</taxon>
        <taxon>Actinomycetes</taxon>
        <taxon>Micromonosporales</taxon>
        <taxon>Micromonosporaceae</taxon>
        <taxon>Pseudosporangium</taxon>
    </lineage>
</organism>
<protein>
    <submittedName>
        <fullName evidence="2">Uncharacterized protein</fullName>
    </submittedName>
</protein>